<evidence type="ECO:0000313" key="3">
    <source>
        <dbReference type="Proteomes" id="UP000290567"/>
    </source>
</evidence>
<dbReference type="EMBL" id="BJCC01000002">
    <property type="protein sequence ID" value="GCF92430.1"/>
    <property type="molecule type" value="Genomic_DNA"/>
</dbReference>
<dbReference type="InterPro" id="IPR045257">
    <property type="entry name" value="E2/Pdx1"/>
</dbReference>
<protein>
    <recommendedName>
        <fullName evidence="1">Lipoyl-binding domain-containing protein</fullName>
    </recommendedName>
</protein>
<dbReference type="GO" id="GO:0006086">
    <property type="term" value="P:pyruvate decarboxylation to acetyl-CoA"/>
    <property type="evidence" value="ECO:0007669"/>
    <property type="project" value="InterPro"/>
</dbReference>
<evidence type="ECO:0000313" key="2">
    <source>
        <dbReference type="EMBL" id="GCF92430.1"/>
    </source>
</evidence>
<dbReference type="PANTHER" id="PTHR23151">
    <property type="entry name" value="DIHYDROLIPOAMIDE ACETYL/SUCCINYL-TRANSFERASE-RELATED"/>
    <property type="match status" value="1"/>
</dbReference>
<dbReference type="PANTHER" id="PTHR23151:SF90">
    <property type="entry name" value="DIHYDROLIPOYLLYSINE-RESIDUE ACETYLTRANSFERASE COMPONENT OF PYRUVATE DEHYDROGENASE COMPLEX, MITOCHONDRIAL-RELATED"/>
    <property type="match status" value="1"/>
</dbReference>
<dbReference type="OrthoDB" id="9805770at2"/>
<comment type="caution">
    <text evidence="2">The sequence shown here is derived from an EMBL/GenBank/DDBJ whole genome shotgun (WGS) entry which is preliminary data.</text>
</comment>
<gene>
    <name evidence="2" type="ORF">NRIC_03210</name>
</gene>
<dbReference type="RefSeq" id="WP_146620942.1">
    <property type="nucleotide sequence ID" value="NZ_BJCC01000002.1"/>
</dbReference>
<dbReference type="SUPFAM" id="SSF51230">
    <property type="entry name" value="Single hybrid motif"/>
    <property type="match status" value="1"/>
</dbReference>
<name>A0A4P5P492_9ENTE</name>
<keyword evidence="3" id="KW-1185">Reference proteome</keyword>
<organism evidence="2 3">
    <name type="scientific">Enterococcus florum</name>
    <dbReference type="NCBI Taxonomy" id="2480627"/>
    <lineage>
        <taxon>Bacteria</taxon>
        <taxon>Bacillati</taxon>
        <taxon>Bacillota</taxon>
        <taxon>Bacilli</taxon>
        <taxon>Lactobacillales</taxon>
        <taxon>Enterococcaceae</taxon>
        <taxon>Enterococcus</taxon>
    </lineage>
</organism>
<dbReference type="Gene3D" id="2.40.50.100">
    <property type="match status" value="1"/>
</dbReference>
<dbReference type="PROSITE" id="PS50968">
    <property type="entry name" value="BIOTINYL_LIPOYL"/>
    <property type="match status" value="1"/>
</dbReference>
<dbReference type="Proteomes" id="UP000290567">
    <property type="component" value="Unassembled WGS sequence"/>
</dbReference>
<accession>A0A4P5P492</accession>
<reference evidence="3" key="1">
    <citation type="submission" date="2019-02" db="EMBL/GenBank/DDBJ databases">
        <title>Draft genome sequence of Enterococcus sp. Gos25-1.</title>
        <authorList>
            <person name="Tanaka N."/>
            <person name="Shiwa Y."/>
            <person name="Fujita N."/>
        </authorList>
    </citation>
    <scope>NUCLEOTIDE SEQUENCE [LARGE SCALE GENOMIC DNA]</scope>
    <source>
        <strain evidence="3">Gos25-1</strain>
    </source>
</reference>
<proteinExistence type="predicted"/>
<dbReference type="GO" id="GO:0045254">
    <property type="term" value="C:pyruvate dehydrogenase complex"/>
    <property type="evidence" value="ECO:0007669"/>
    <property type="project" value="InterPro"/>
</dbReference>
<dbReference type="AlphaFoldDB" id="A0A4P5P492"/>
<dbReference type="Pfam" id="PF00364">
    <property type="entry name" value="Biotin_lipoyl"/>
    <property type="match status" value="1"/>
</dbReference>
<dbReference type="InterPro" id="IPR011053">
    <property type="entry name" value="Single_hybrid_motif"/>
</dbReference>
<evidence type="ECO:0000259" key="1">
    <source>
        <dbReference type="PROSITE" id="PS50968"/>
    </source>
</evidence>
<sequence>MRKEVIMPKIGLDMDEGTIITWYKKVGDAVKKGEMLVEIETDKATTDVEATVDGVMAEIVEEEDATVEIGETIAWIEVDE</sequence>
<dbReference type="CDD" id="cd06849">
    <property type="entry name" value="lipoyl_domain"/>
    <property type="match status" value="1"/>
</dbReference>
<dbReference type="InterPro" id="IPR000089">
    <property type="entry name" value="Biotin_lipoyl"/>
</dbReference>
<feature type="domain" description="Lipoyl-binding" evidence="1">
    <location>
        <begin position="2"/>
        <end position="77"/>
    </location>
</feature>